<name>A0ABD1Y479_9MARC</name>
<dbReference type="EMBL" id="JBHFFA010000006">
    <property type="protein sequence ID" value="KAL2621520.1"/>
    <property type="molecule type" value="Genomic_DNA"/>
</dbReference>
<feature type="region of interest" description="Disordered" evidence="1">
    <location>
        <begin position="1"/>
        <end position="41"/>
    </location>
</feature>
<proteinExistence type="predicted"/>
<gene>
    <name evidence="2" type="ORF">R1flu_001725</name>
</gene>
<evidence type="ECO:0000313" key="3">
    <source>
        <dbReference type="Proteomes" id="UP001605036"/>
    </source>
</evidence>
<dbReference type="Proteomes" id="UP001605036">
    <property type="component" value="Unassembled WGS sequence"/>
</dbReference>
<feature type="compositionally biased region" description="Polar residues" evidence="1">
    <location>
        <begin position="1"/>
        <end position="16"/>
    </location>
</feature>
<evidence type="ECO:0000313" key="2">
    <source>
        <dbReference type="EMBL" id="KAL2621520.1"/>
    </source>
</evidence>
<evidence type="ECO:0000256" key="1">
    <source>
        <dbReference type="SAM" id="MobiDB-lite"/>
    </source>
</evidence>
<protein>
    <submittedName>
        <fullName evidence="2">Uncharacterized protein</fullName>
    </submittedName>
</protein>
<sequence length="89" mass="10385">MAASPSKSRSLWSQATRGKHEMTVVSKPYREESNPSKRVGRSMNHVERLVCTLKSRILREFPSDIFEILRHCRPDLLHNYSTLPRYSQV</sequence>
<feature type="compositionally biased region" description="Basic and acidic residues" evidence="1">
    <location>
        <begin position="18"/>
        <end position="35"/>
    </location>
</feature>
<comment type="caution">
    <text evidence="2">The sequence shown here is derived from an EMBL/GenBank/DDBJ whole genome shotgun (WGS) entry which is preliminary data.</text>
</comment>
<dbReference type="AlphaFoldDB" id="A0ABD1Y479"/>
<accession>A0ABD1Y479</accession>
<keyword evidence="3" id="KW-1185">Reference proteome</keyword>
<organism evidence="2 3">
    <name type="scientific">Riccia fluitans</name>
    <dbReference type="NCBI Taxonomy" id="41844"/>
    <lineage>
        <taxon>Eukaryota</taxon>
        <taxon>Viridiplantae</taxon>
        <taxon>Streptophyta</taxon>
        <taxon>Embryophyta</taxon>
        <taxon>Marchantiophyta</taxon>
        <taxon>Marchantiopsida</taxon>
        <taxon>Marchantiidae</taxon>
        <taxon>Marchantiales</taxon>
        <taxon>Ricciaceae</taxon>
        <taxon>Riccia</taxon>
    </lineage>
</organism>
<reference evidence="2 3" key="1">
    <citation type="submission" date="2024-09" db="EMBL/GenBank/DDBJ databases">
        <title>Chromosome-scale assembly of Riccia fluitans.</title>
        <authorList>
            <person name="Paukszto L."/>
            <person name="Sawicki J."/>
            <person name="Karawczyk K."/>
            <person name="Piernik-Szablinska J."/>
            <person name="Szczecinska M."/>
            <person name="Mazdziarz M."/>
        </authorList>
    </citation>
    <scope>NUCLEOTIDE SEQUENCE [LARGE SCALE GENOMIC DNA]</scope>
    <source>
        <strain evidence="2">Rf_01</strain>
        <tissue evidence="2">Aerial parts of the thallus</tissue>
    </source>
</reference>